<dbReference type="InterPro" id="IPR007069">
    <property type="entry name" value="Transposase_32"/>
</dbReference>
<comment type="caution">
    <text evidence="2">The sequence shown here is derived from an EMBL/GenBank/DDBJ whole genome shotgun (WGS) entry which is preliminary data.</text>
</comment>
<accession>A0A1V3NC27</accession>
<dbReference type="Pfam" id="PF04986">
    <property type="entry name" value="Y2_Tnp"/>
    <property type="match status" value="1"/>
</dbReference>
<name>A0A1V3NC27_9GAMM</name>
<evidence type="ECO:0000313" key="3">
    <source>
        <dbReference type="Proteomes" id="UP000189462"/>
    </source>
</evidence>
<proteinExistence type="predicted"/>
<dbReference type="Proteomes" id="UP000189462">
    <property type="component" value="Unassembled WGS sequence"/>
</dbReference>
<dbReference type="AlphaFoldDB" id="A0A1V3NC27"/>
<dbReference type="GO" id="GO:0003677">
    <property type="term" value="F:DNA binding"/>
    <property type="evidence" value="ECO:0007669"/>
    <property type="project" value="InterPro"/>
</dbReference>
<keyword evidence="3" id="KW-1185">Reference proteome</keyword>
<gene>
    <name evidence="2" type="ORF">B1C78_14415</name>
</gene>
<dbReference type="GO" id="GO:0004803">
    <property type="term" value="F:transposase activity"/>
    <property type="evidence" value="ECO:0007669"/>
    <property type="project" value="InterPro"/>
</dbReference>
<evidence type="ECO:0000259" key="1">
    <source>
        <dbReference type="Pfam" id="PF04986"/>
    </source>
</evidence>
<sequence>MPGYISLCIAPAAQLIHVNRRCPVHGSAPRYSEKRLWRIANGNIHFRLMTPYWDGTNRAMFEPSPFIIRLMALAPRPRVNLTRVHSVFARNIKQGALLVSARRGKGNKSRACPTTQDRSHAERRGSMTCAWRPKRVFDNEIGTCQQCGVAVLVIPCMEDPSLIAKILTHQGK</sequence>
<dbReference type="EMBL" id="MVBK01000099">
    <property type="protein sequence ID" value="OOG22630.1"/>
    <property type="molecule type" value="Genomic_DNA"/>
</dbReference>
<dbReference type="STRING" id="108003.B1C78_14415"/>
<dbReference type="GO" id="GO:0006313">
    <property type="term" value="P:DNA transposition"/>
    <property type="evidence" value="ECO:0007669"/>
    <property type="project" value="InterPro"/>
</dbReference>
<organism evidence="2 3">
    <name type="scientific">Thioalkalivibrio denitrificans</name>
    <dbReference type="NCBI Taxonomy" id="108003"/>
    <lineage>
        <taxon>Bacteria</taxon>
        <taxon>Pseudomonadati</taxon>
        <taxon>Pseudomonadota</taxon>
        <taxon>Gammaproteobacteria</taxon>
        <taxon>Chromatiales</taxon>
        <taxon>Ectothiorhodospiraceae</taxon>
        <taxon>Thioalkalivibrio</taxon>
    </lineage>
</organism>
<reference evidence="2 3" key="1">
    <citation type="submission" date="2017-02" db="EMBL/GenBank/DDBJ databases">
        <title>Genomic diversity within the haloalkaliphilic genus Thioalkalivibrio.</title>
        <authorList>
            <person name="Ahn A.-C."/>
            <person name="Meier-Kolthoff J."/>
            <person name="Overmars L."/>
            <person name="Richter M."/>
            <person name="Woyke T."/>
            <person name="Sorokin D.Y."/>
            <person name="Muyzer G."/>
        </authorList>
    </citation>
    <scope>NUCLEOTIDE SEQUENCE [LARGE SCALE GENOMIC DNA]</scope>
    <source>
        <strain evidence="2 3">ALJD</strain>
    </source>
</reference>
<feature type="domain" description="Transposase IS801/IS1294" evidence="1">
    <location>
        <begin position="32"/>
        <end position="91"/>
    </location>
</feature>
<evidence type="ECO:0000313" key="2">
    <source>
        <dbReference type="EMBL" id="OOG22630.1"/>
    </source>
</evidence>
<protein>
    <recommendedName>
        <fullName evidence="1">Transposase IS801/IS1294 domain-containing protein</fullName>
    </recommendedName>
</protein>